<reference evidence="2" key="1">
    <citation type="submission" date="2023-05" db="EMBL/GenBank/DDBJ databases">
        <title>Sedimentitalea sp. nov. JM2-8.</title>
        <authorList>
            <person name="Huang J."/>
        </authorList>
    </citation>
    <scope>NUCLEOTIDE SEQUENCE [LARGE SCALE GENOMIC DNA]</scope>
    <source>
        <strain evidence="2">KHS03</strain>
    </source>
</reference>
<sequence>MNRTISVSTAVFAAIWAQRQAGEDTEDAILNRLLKCGESDPAPSEITPKGDGLTDGRSGVHFAEGFDVFRTYKRKSYTGVVDGGQWVRPDTGERFPTLNQLNQSIVDGNENVWNGNWKFLGSDGTQRSIAELR</sequence>
<organism evidence="1 2">
    <name type="scientific">Sedimentitalea todarodis</name>
    <dbReference type="NCBI Taxonomy" id="1631240"/>
    <lineage>
        <taxon>Bacteria</taxon>
        <taxon>Pseudomonadati</taxon>
        <taxon>Pseudomonadota</taxon>
        <taxon>Alphaproteobacteria</taxon>
        <taxon>Rhodobacterales</taxon>
        <taxon>Paracoccaceae</taxon>
        <taxon>Sedimentitalea</taxon>
    </lineage>
</organism>
<name>A0ABU3VLM4_9RHOB</name>
<evidence type="ECO:0000313" key="2">
    <source>
        <dbReference type="Proteomes" id="UP001255416"/>
    </source>
</evidence>
<proteinExistence type="predicted"/>
<evidence type="ECO:0000313" key="1">
    <source>
        <dbReference type="EMBL" id="MDU9006865.1"/>
    </source>
</evidence>
<protein>
    <submittedName>
        <fullName evidence="1">Uncharacterized protein</fullName>
    </submittedName>
</protein>
<accession>A0ABU3VLM4</accession>
<dbReference type="EMBL" id="JASMWN010000033">
    <property type="protein sequence ID" value="MDU9006865.1"/>
    <property type="molecule type" value="Genomic_DNA"/>
</dbReference>
<dbReference type="RefSeq" id="WP_316782248.1">
    <property type="nucleotide sequence ID" value="NZ_JASMWN010000033.1"/>
</dbReference>
<keyword evidence="2" id="KW-1185">Reference proteome</keyword>
<gene>
    <name evidence="1" type="ORF">QO231_23810</name>
</gene>
<comment type="caution">
    <text evidence="1">The sequence shown here is derived from an EMBL/GenBank/DDBJ whole genome shotgun (WGS) entry which is preliminary data.</text>
</comment>
<dbReference type="Proteomes" id="UP001255416">
    <property type="component" value="Unassembled WGS sequence"/>
</dbReference>